<dbReference type="SUPFAM" id="SSF49785">
    <property type="entry name" value="Galactose-binding domain-like"/>
    <property type="match status" value="1"/>
</dbReference>
<comment type="caution">
    <text evidence="1">The sequence shown here is derived from an EMBL/GenBank/DDBJ whole genome shotgun (WGS) entry which is preliminary data.</text>
</comment>
<keyword evidence="2" id="KW-1185">Reference proteome</keyword>
<accession>A0ABR2GSL8</accession>
<dbReference type="Proteomes" id="UP001470230">
    <property type="component" value="Unassembled WGS sequence"/>
</dbReference>
<evidence type="ECO:0008006" key="3">
    <source>
        <dbReference type="Google" id="ProtNLM"/>
    </source>
</evidence>
<reference evidence="1 2" key="1">
    <citation type="submission" date="2024-04" db="EMBL/GenBank/DDBJ databases">
        <title>Tritrichomonas musculus Genome.</title>
        <authorList>
            <person name="Alves-Ferreira E."/>
            <person name="Grigg M."/>
            <person name="Lorenzi H."/>
            <person name="Galac M."/>
        </authorList>
    </citation>
    <scope>NUCLEOTIDE SEQUENCE [LARGE SCALE GENOMIC DNA]</scope>
    <source>
        <strain evidence="1 2">EAF2021</strain>
    </source>
</reference>
<name>A0ABR2GSL8_9EUKA</name>
<organism evidence="1 2">
    <name type="scientific">Tritrichomonas musculus</name>
    <dbReference type="NCBI Taxonomy" id="1915356"/>
    <lineage>
        <taxon>Eukaryota</taxon>
        <taxon>Metamonada</taxon>
        <taxon>Parabasalia</taxon>
        <taxon>Tritrichomonadida</taxon>
        <taxon>Tritrichomonadidae</taxon>
        <taxon>Tritrichomonas</taxon>
    </lineage>
</organism>
<protein>
    <recommendedName>
        <fullName evidence="3">F5/8 type C domain-containing protein</fullName>
    </recommendedName>
</protein>
<dbReference type="Gene3D" id="2.60.120.260">
    <property type="entry name" value="Galactose-binding domain-like"/>
    <property type="match status" value="1"/>
</dbReference>
<dbReference type="InterPro" id="IPR008979">
    <property type="entry name" value="Galactose-bd-like_sf"/>
</dbReference>
<proteinExistence type="predicted"/>
<evidence type="ECO:0000313" key="2">
    <source>
        <dbReference type="Proteomes" id="UP001470230"/>
    </source>
</evidence>
<sequence length="165" mass="19734">MFGVLLLYNITFKKGLIPYRTYRYGETEKGALVIASSGNYDHNDFFCSENKPNSWCGFDFKKKPYFLYRYTIQTRNLERNDNHPKSWVIEGSKTKLFWTVLDRKENCSDLNGPNITVEFQIDHSLFKRSFRYFRIRQTGLNWNGNDFLTFESFHLEGATYYNYQD</sequence>
<evidence type="ECO:0000313" key="1">
    <source>
        <dbReference type="EMBL" id="KAK8836919.1"/>
    </source>
</evidence>
<dbReference type="EMBL" id="JAPFFF010000063">
    <property type="protein sequence ID" value="KAK8836919.1"/>
    <property type="molecule type" value="Genomic_DNA"/>
</dbReference>
<gene>
    <name evidence="1" type="ORF">M9Y10_037445</name>
</gene>